<feature type="transmembrane region" description="Helical" evidence="1">
    <location>
        <begin position="90"/>
        <end position="111"/>
    </location>
</feature>
<dbReference type="EMBL" id="PCYL01000002">
    <property type="protein sequence ID" value="PIR47224.1"/>
    <property type="molecule type" value="Genomic_DNA"/>
</dbReference>
<feature type="transmembrane region" description="Helical" evidence="1">
    <location>
        <begin position="54"/>
        <end position="78"/>
    </location>
</feature>
<organism evidence="2 3">
    <name type="scientific">Candidatus Vogelbacteria bacterium CG10_big_fil_rev_8_21_14_0_10_45_14</name>
    <dbReference type="NCBI Taxonomy" id="1975042"/>
    <lineage>
        <taxon>Bacteria</taxon>
        <taxon>Candidatus Vogeliibacteriota</taxon>
    </lineage>
</organism>
<evidence type="ECO:0000313" key="3">
    <source>
        <dbReference type="Proteomes" id="UP000230833"/>
    </source>
</evidence>
<sequence>MSTILQIVFGIFVATLFLSFVFVAINIPLVISLLMAGEIWLVLTMLPSLFLVDFSPIVFVINVVNALLFGFIITLIVARRLKRGSLGAGVALAIGSGCGACGLGVMSALLVYLGMGWIFAILPLAGGEFALLGTLILLFVAHRILKEYRNGSTCSSA</sequence>
<protein>
    <submittedName>
        <fullName evidence="2">Uncharacterized protein</fullName>
    </submittedName>
</protein>
<keyword evidence="1" id="KW-1133">Transmembrane helix</keyword>
<gene>
    <name evidence="2" type="ORF">COV07_00040</name>
</gene>
<feature type="transmembrane region" description="Helical" evidence="1">
    <location>
        <begin position="7"/>
        <end position="34"/>
    </location>
</feature>
<name>A0A2H0RMK9_9BACT</name>
<feature type="transmembrane region" description="Helical" evidence="1">
    <location>
        <begin position="117"/>
        <end position="140"/>
    </location>
</feature>
<reference evidence="2 3" key="1">
    <citation type="submission" date="2017-09" db="EMBL/GenBank/DDBJ databases">
        <title>Depth-based differentiation of microbial function through sediment-hosted aquifers and enrichment of novel symbionts in the deep terrestrial subsurface.</title>
        <authorList>
            <person name="Probst A.J."/>
            <person name="Ladd B."/>
            <person name="Jarett J.K."/>
            <person name="Geller-Mcgrath D.E."/>
            <person name="Sieber C.M."/>
            <person name="Emerson J.B."/>
            <person name="Anantharaman K."/>
            <person name="Thomas B.C."/>
            <person name="Malmstrom R."/>
            <person name="Stieglmeier M."/>
            <person name="Klingl A."/>
            <person name="Woyke T."/>
            <person name="Ryan C.M."/>
            <person name="Banfield J.F."/>
        </authorList>
    </citation>
    <scope>NUCLEOTIDE SEQUENCE [LARGE SCALE GENOMIC DNA]</scope>
    <source>
        <strain evidence="2">CG10_big_fil_rev_8_21_14_0_10_45_14</strain>
    </source>
</reference>
<comment type="caution">
    <text evidence="2">The sequence shown here is derived from an EMBL/GenBank/DDBJ whole genome shotgun (WGS) entry which is preliminary data.</text>
</comment>
<dbReference type="Proteomes" id="UP000230833">
    <property type="component" value="Unassembled WGS sequence"/>
</dbReference>
<evidence type="ECO:0000256" key="1">
    <source>
        <dbReference type="SAM" id="Phobius"/>
    </source>
</evidence>
<evidence type="ECO:0000313" key="2">
    <source>
        <dbReference type="EMBL" id="PIR47224.1"/>
    </source>
</evidence>
<dbReference type="AlphaFoldDB" id="A0A2H0RMK9"/>
<proteinExistence type="predicted"/>
<keyword evidence="1" id="KW-0812">Transmembrane</keyword>
<keyword evidence="1" id="KW-0472">Membrane</keyword>
<accession>A0A2H0RMK9</accession>